<dbReference type="PROSITE" id="PS51257">
    <property type="entry name" value="PROKAR_LIPOPROTEIN"/>
    <property type="match status" value="1"/>
</dbReference>
<protein>
    <recommendedName>
        <fullName evidence="4">DUF4349 domain-containing protein</fullName>
    </recommendedName>
</protein>
<evidence type="ECO:0000256" key="1">
    <source>
        <dbReference type="SAM" id="Coils"/>
    </source>
</evidence>
<keyword evidence="3" id="KW-1133">Transmembrane helix</keyword>
<sequence length="290" mass="31280">MTGQRLIGAIAILVAGCSGPSPETHSMQSPTTETFDVEEPPAEMPSPAATGPKIAYSYSVTYAFDRRTVAQVQGQQLDLCRRLGPARCLIVRSSLNTPGPDDHVVHDEAVLMVDARQAEALTRRFDAIAEAGDARRASRQVEAEDVTRQVIDTEARVRAKQALAERLLAIIRSGNGKVGDLVEAERAYATTNEELEAAKAQRAELAQRVAMSKLTIAYAFNDTPGGNSPVMASIEAAGATLSTSVAALVTFVVAALPWIVVAGLMLFGLRRVARRRGWRWPWRRGERSAG</sequence>
<dbReference type="Proteomes" id="UP000076609">
    <property type="component" value="Unassembled WGS sequence"/>
</dbReference>
<evidence type="ECO:0000256" key="3">
    <source>
        <dbReference type="SAM" id="Phobius"/>
    </source>
</evidence>
<comment type="caution">
    <text evidence="5">The sequence shown here is derived from an EMBL/GenBank/DDBJ whole genome shotgun (WGS) entry which is preliminary data.</text>
</comment>
<feature type="coiled-coil region" evidence="1">
    <location>
        <begin position="181"/>
        <end position="208"/>
    </location>
</feature>
<evidence type="ECO:0000313" key="5">
    <source>
        <dbReference type="EMBL" id="KZE10969.1"/>
    </source>
</evidence>
<dbReference type="RefSeq" id="WP_066693272.1">
    <property type="nucleotide sequence ID" value="NZ_CP117025.1"/>
</dbReference>
<feature type="transmembrane region" description="Helical" evidence="3">
    <location>
        <begin position="245"/>
        <end position="269"/>
    </location>
</feature>
<accession>A0ABR5Y8V4</accession>
<evidence type="ECO:0000259" key="4">
    <source>
        <dbReference type="Pfam" id="PF14257"/>
    </source>
</evidence>
<proteinExistence type="predicted"/>
<keyword evidence="3" id="KW-0812">Transmembrane</keyword>
<feature type="domain" description="DUF4349" evidence="4">
    <location>
        <begin position="55"/>
        <end position="270"/>
    </location>
</feature>
<reference evidence="6" key="1">
    <citation type="submission" date="2016-01" db="EMBL/GenBank/DDBJ databases">
        <title>Draft genome of Chromobacterium sp. F49.</title>
        <authorList>
            <person name="Hong K.W."/>
        </authorList>
    </citation>
    <scope>NUCLEOTIDE SEQUENCE [LARGE SCALE GENOMIC DNA]</scope>
    <source>
        <strain evidence="6">CN3</strain>
    </source>
</reference>
<gene>
    <name evidence="5" type="ORF">AVT10_06360</name>
</gene>
<organism evidence="5 6">
    <name type="scientific">Sphingomonas hankookensis</name>
    <dbReference type="NCBI Taxonomy" id="563996"/>
    <lineage>
        <taxon>Bacteria</taxon>
        <taxon>Pseudomonadati</taxon>
        <taxon>Pseudomonadota</taxon>
        <taxon>Alphaproteobacteria</taxon>
        <taxon>Sphingomonadales</taxon>
        <taxon>Sphingomonadaceae</taxon>
        <taxon>Sphingomonas</taxon>
    </lineage>
</organism>
<keyword evidence="6" id="KW-1185">Reference proteome</keyword>
<feature type="region of interest" description="Disordered" evidence="2">
    <location>
        <begin position="20"/>
        <end position="50"/>
    </location>
</feature>
<keyword evidence="1" id="KW-0175">Coiled coil</keyword>
<dbReference type="InterPro" id="IPR025645">
    <property type="entry name" value="DUF4349"/>
</dbReference>
<evidence type="ECO:0000256" key="2">
    <source>
        <dbReference type="SAM" id="MobiDB-lite"/>
    </source>
</evidence>
<dbReference type="EMBL" id="LQQO01000045">
    <property type="protein sequence ID" value="KZE10969.1"/>
    <property type="molecule type" value="Genomic_DNA"/>
</dbReference>
<feature type="compositionally biased region" description="Polar residues" evidence="2">
    <location>
        <begin position="21"/>
        <end position="34"/>
    </location>
</feature>
<dbReference type="Pfam" id="PF14257">
    <property type="entry name" value="DUF4349"/>
    <property type="match status" value="1"/>
</dbReference>
<keyword evidence="3" id="KW-0472">Membrane</keyword>
<name>A0ABR5Y8V4_9SPHN</name>
<evidence type="ECO:0000313" key="6">
    <source>
        <dbReference type="Proteomes" id="UP000076609"/>
    </source>
</evidence>